<dbReference type="AlphaFoldDB" id="A0A0V0Q7E1"/>
<feature type="transmembrane region" description="Helical" evidence="1">
    <location>
        <begin position="87"/>
        <end position="110"/>
    </location>
</feature>
<keyword evidence="1" id="KW-0812">Transmembrane</keyword>
<comment type="caution">
    <text evidence="2">The sequence shown here is derived from an EMBL/GenBank/DDBJ whole genome shotgun (WGS) entry which is preliminary data.</text>
</comment>
<reference evidence="2 3" key="1">
    <citation type="journal article" date="2015" name="Sci. Rep.">
        <title>Genome of the facultative scuticociliatosis pathogen Pseudocohnilembus persalinus provides insight into its virulence through horizontal gene transfer.</title>
        <authorList>
            <person name="Xiong J."/>
            <person name="Wang G."/>
            <person name="Cheng J."/>
            <person name="Tian M."/>
            <person name="Pan X."/>
            <person name="Warren A."/>
            <person name="Jiang C."/>
            <person name="Yuan D."/>
            <person name="Miao W."/>
        </authorList>
    </citation>
    <scope>NUCLEOTIDE SEQUENCE [LARGE SCALE GENOMIC DNA]</scope>
    <source>
        <strain evidence="2">36N120E</strain>
    </source>
</reference>
<evidence type="ECO:0000313" key="3">
    <source>
        <dbReference type="Proteomes" id="UP000054937"/>
    </source>
</evidence>
<evidence type="ECO:0000313" key="2">
    <source>
        <dbReference type="EMBL" id="KRW98075.1"/>
    </source>
</evidence>
<keyword evidence="3" id="KW-1185">Reference proteome</keyword>
<proteinExistence type="predicted"/>
<keyword evidence="1" id="KW-1133">Transmembrane helix</keyword>
<gene>
    <name evidence="2" type="ORF">PPERSA_07300</name>
</gene>
<dbReference type="InParanoid" id="A0A0V0Q7E1"/>
<dbReference type="Proteomes" id="UP000054937">
    <property type="component" value="Unassembled WGS sequence"/>
</dbReference>
<evidence type="ECO:0000256" key="1">
    <source>
        <dbReference type="SAM" id="Phobius"/>
    </source>
</evidence>
<name>A0A0V0Q7E1_PSEPJ</name>
<accession>A0A0V0Q7E1</accession>
<sequence>MIVLTLNAFFITDLFESYFCDQLICHPKFDGKWVQKNILLLQGESSQFNECPENLKESIIQLTKTYCDVLNLEPNISALNVWEGLPYIVILCITNFFNFILWLQFAYFGFRLLKLSRDNKKLHIQINALMLQLKFNLGSIGESTQIDYDFNLSALKQSK</sequence>
<protein>
    <submittedName>
        <fullName evidence="2">Uncharacterized protein</fullName>
    </submittedName>
</protein>
<keyword evidence="1" id="KW-0472">Membrane</keyword>
<dbReference type="EMBL" id="LDAU01000286">
    <property type="protein sequence ID" value="KRW98075.1"/>
    <property type="molecule type" value="Genomic_DNA"/>
</dbReference>
<organism evidence="2 3">
    <name type="scientific">Pseudocohnilembus persalinus</name>
    <name type="common">Ciliate</name>
    <dbReference type="NCBI Taxonomy" id="266149"/>
    <lineage>
        <taxon>Eukaryota</taxon>
        <taxon>Sar</taxon>
        <taxon>Alveolata</taxon>
        <taxon>Ciliophora</taxon>
        <taxon>Intramacronucleata</taxon>
        <taxon>Oligohymenophorea</taxon>
        <taxon>Scuticociliatia</taxon>
        <taxon>Philasterida</taxon>
        <taxon>Pseudocohnilembidae</taxon>
        <taxon>Pseudocohnilembus</taxon>
    </lineage>
</organism>